<gene>
    <name evidence="2" type="ORF">GCM10009430_08990</name>
</gene>
<reference evidence="3" key="1">
    <citation type="journal article" date="2019" name="Int. J. Syst. Evol. Microbiol.">
        <title>The Global Catalogue of Microorganisms (GCM) 10K type strain sequencing project: providing services to taxonomists for standard genome sequencing and annotation.</title>
        <authorList>
            <consortium name="The Broad Institute Genomics Platform"/>
            <consortium name="The Broad Institute Genome Sequencing Center for Infectious Disease"/>
            <person name="Wu L."/>
            <person name="Ma J."/>
        </authorList>
    </citation>
    <scope>NUCLEOTIDE SEQUENCE [LARGE SCALE GENOMIC DNA]</scope>
    <source>
        <strain evidence="3">JCM 15974</strain>
    </source>
</reference>
<comment type="caution">
    <text evidence="2">The sequence shown here is derived from an EMBL/GenBank/DDBJ whole genome shotgun (WGS) entry which is preliminary data.</text>
</comment>
<keyword evidence="3" id="KW-1185">Reference proteome</keyword>
<dbReference type="PROSITE" id="PS51257">
    <property type="entry name" value="PROKAR_LIPOPROTEIN"/>
    <property type="match status" value="1"/>
</dbReference>
<dbReference type="EMBL" id="BAAAGE010000001">
    <property type="protein sequence ID" value="GAA0715055.1"/>
    <property type="molecule type" value="Genomic_DNA"/>
</dbReference>
<feature type="chain" id="PRO_5045038043" evidence="1">
    <location>
        <begin position="21"/>
        <end position="232"/>
    </location>
</feature>
<protein>
    <submittedName>
        <fullName evidence="2">Uncharacterized protein</fullName>
    </submittedName>
</protein>
<feature type="signal peptide" evidence="1">
    <location>
        <begin position="1"/>
        <end position="20"/>
    </location>
</feature>
<dbReference type="RefSeq" id="WP_343910896.1">
    <property type="nucleotide sequence ID" value="NZ_BAAAGE010000001.1"/>
</dbReference>
<organism evidence="2 3">
    <name type="scientific">Aquimarina litoralis</name>
    <dbReference type="NCBI Taxonomy" id="584605"/>
    <lineage>
        <taxon>Bacteria</taxon>
        <taxon>Pseudomonadati</taxon>
        <taxon>Bacteroidota</taxon>
        <taxon>Flavobacteriia</taxon>
        <taxon>Flavobacteriales</taxon>
        <taxon>Flavobacteriaceae</taxon>
        <taxon>Aquimarina</taxon>
    </lineage>
</organism>
<proteinExistence type="predicted"/>
<dbReference type="Proteomes" id="UP001501758">
    <property type="component" value="Unassembled WGS sequence"/>
</dbReference>
<evidence type="ECO:0000256" key="1">
    <source>
        <dbReference type="SAM" id="SignalP"/>
    </source>
</evidence>
<accession>A0ABP3TTN7</accession>
<keyword evidence="1" id="KW-0732">Signal</keyword>
<evidence type="ECO:0000313" key="2">
    <source>
        <dbReference type="EMBL" id="GAA0715055.1"/>
    </source>
</evidence>
<evidence type="ECO:0000313" key="3">
    <source>
        <dbReference type="Proteomes" id="UP001501758"/>
    </source>
</evidence>
<sequence length="232" mass="26150">MKKRSLVIIGAMLFALVACQKENVTEETGISEMNVEQNSIDLQEKRSGEFCRFTLQINARSVMDPITGNLVCRYSAGNVCAIVECIPDPDIIFELPPVIWDPCLVVPCGIDFLDPWIINERINPKEFGSFKELYELKIDESIEGIPFVLNKNVLGIQFYETPTSWLQDHEIAYGDPTPQPSVFYLENKIVLDPVMSKKIGLQGNVILPGKYPVMVNKEDKTHNLLVVVENGF</sequence>
<name>A0ABP3TTN7_9FLAO</name>